<dbReference type="PANTHER" id="PTHR13344">
    <property type="entry name" value="NADH-UBIQUINONE OXIDOREDUCTASE"/>
    <property type="match status" value="1"/>
</dbReference>
<reference evidence="10 11" key="1">
    <citation type="journal article" date="2014" name="Mol. Plant">
        <title>Chromosome Scale Genome Assembly and Transcriptome Profiling of Nannochloropsis gaditana in Nitrogen Depletion.</title>
        <authorList>
            <person name="Corteggiani Carpinelli E."/>
            <person name="Telatin A."/>
            <person name="Vitulo N."/>
            <person name="Forcato C."/>
            <person name="D'Angelo M."/>
            <person name="Schiavon R."/>
            <person name="Vezzi A."/>
            <person name="Giacometti G.M."/>
            <person name="Morosinotto T."/>
            <person name="Valle G."/>
        </authorList>
    </citation>
    <scope>NUCLEOTIDE SEQUENCE [LARGE SCALE GENOMIC DNA]</scope>
    <source>
        <strain evidence="10 11">B-31</strain>
    </source>
</reference>
<evidence type="ECO:0000256" key="8">
    <source>
        <dbReference type="ARBA" id="ARBA00023128"/>
    </source>
</evidence>
<dbReference type="Proteomes" id="UP000019335">
    <property type="component" value="Chromosome 3"/>
</dbReference>
<accession>W7U8E5</accession>
<keyword evidence="6" id="KW-0677">Repeat</keyword>
<evidence type="ECO:0000256" key="5">
    <source>
        <dbReference type="ARBA" id="ARBA00022660"/>
    </source>
</evidence>
<sequence>MPIESAAELQASSSLFGKECVDANLAFYEQKKKNPDPQACEAAGKDVLACWETLRAKIKAKSEASFQAYAECLEMTGNNLKKCANLHEDLLKSVSEKEAGAVVRIEEARVRSPLLGDYPDDSTEIIIKEEFRVEKYLFWTRRFRHMQREDWDQNYPIENCPSQPFLDLGLKSYIE</sequence>
<gene>
    <name evidence="10" type="ORF">Naga_100007g87</name>
</gene>
<evidence type="ECO:0000256" key="7">
    <source>
        <dbReference type="ARBA" id="ARBA00022982"/>
    </source>
</evidence>
<evidence type="ECO:0000313" key="10">
    <source>
        <dbReference type="EMBL" id="EWM29219.1"/>
    </source>
</evidence>
<evidence type="ECO:0000256" key="1">
    <source>
        <dbReference type="ARBA" id="ARBA00003195"/>
    </source>
</evidence>
<dbReference type="GO" id="GO:0005739">
    <property type="term" value="C:mitochondrion"/>
    <property type="evidence" value="ECO:0007669"/>
    <property type="project" value="UniProtKB-SubCell"/>
</dbReference>
<dbReference type="InterPro" id="IPR016680">
    <property type="entry name" value="NDUFA8"/>
</dbReference>
<name>W7U8E5_9STRA</name>
<keyword evidence="8" id="KW-0496">Mitochondrion</keyword>
<dbReference type="EMBL" id="AZIL01000177">
    <property type="protein sequence ID" value="EWM29219.1"/>
    <property type="molecule type" value="Genomic_DNA"/>
</dbReference>
<dbReference type="OrthoDB" id="276296at2759"/>
<comment type="subcellular location">
    <subcellularLocation>
        <location evidence="2">Mitochondrion</location>
    </subcellularLocation>
</comment>
<evidence type="ECO:0000256" key="9">
    <source>
        <dbReference type="ARBA" id="ARBA00023157"/>
    </source>
</evidence>
<evidence type="ECO:0000256" key="6">
    <source>
        <dbReference type="ARBA" id="ARBA00022737"/>
    </source>
</evidence>
<keyword evidence="4" id="KW-0813">Transport</keyword>
<evidence type="ECO:0000313" key="11">
    <source>
        <dbReference type="Proteomes" id="UP000019335"/>
    </source>
</evidence>
<keyword evidence="7" id="KW-0249">Electron transport</keyword>
<proteinExistence type="inferred from homology"/>
<protein>
    <submittedName>
        <fullName evidence="10">Uncharacterized protein</fullName>
    </submittedName>
</protein>
<dbReference type="GO" id="GO:0006120">
    <property type="term" value="P:mitochondrial electron transport, NADH to ubiquinone"/>
    <property type="evidence" value="ECO:0007669"/>
    <property type="project" value="InterPro"/>
</dbReference>
<comment type="caution">
    <text evidence="10">The sequence shown here is derived from an EMBL/GenBank/DDBJ whole genome shotgun (WGS) entry which is preliminary data.</text>
</comment>
<evidence type="ECO:0000256" key="2">
    <source>
        <dbReference type="ARBA" id="ARBA00004173"/>
    </source>
</evidence>
<dbReference type="AlphaFoldDB" id="W7U8E5"/>
<evidence type="ECO:0000256" key="3">
    <source>
        <dbReference type="ARBA" id="ARBA00010705"/>
    </source>
</evidence>
<keyword evidence="9" id="KW-1015">Disulfide bond</keyword>
<dbReference type="PANTHER" id="PTHR13344:SF0">
    <property type="entry name" value="NADH DEHYDROGENASE [UBIQUINONE] 1 ALPHA SUBCOMPLEX SUBUNIT 8"/>
    <property type="match status" value="1"/>
</dbReference>
<keyword evidence="5" id="KW-0679">Respiratory chain</keyword>
<keyword evidence="11" id="KW-1185">Reference proteome</keyword>
<evidence type="ECO:0000256" key="4">
    <source>
        <dbReference type="ARBA" id="ARBA00022448"/>
    </source>
</evidence>
<organism evidence="10 11">
    <name type="scientific">Nannochloropsis gaditana</name>
    <dbReference type="NCBI Taxonomy" id="72520"/>
    <lineage>
        <taxon>Eukaryota</taxon>
        <taxon>Sar</taxon>
        <taxon>Stramenopiles</taxon>
        <taxon>Ochrophyta</taxon>
        <taxon>Eustigmatophyceae</taxon>
        <taxon>Eustigmatales</taxon>
        <taxon>Monodopsidaceae</taxon>
        <taxon>Nannochloropsis</taxon>
    </lineage>
</organism>
<comment type="function">
    <text evidence="1">Accessory subunit of the mitochondrial membrane respiratory chain NADH dehydrogenase (Complex I), that is believed not to be involved in catalysis. Complex I functions in the transfer of electrons from NADH to the respiratory chain. The immediate electron acceptor for the enzyme is believed to be ubiquinone.</text>
</comment>
<comment type="similarity">
    <text evidence="3">Belongs to the complex I NDUFA8 subunit family.</text>
</comment>